<name>A0A6J8AGI7_MYTCO</name>
<reference evidence="2 3" key="1">
    <citation type="submission" date="2020-06" db="EMBL/GenBank/DDBJ databases">
        <authorList>
            <person name="Li R."/>
            <person name="Bekaert M."/>
        </authorList>
    </citation>
    <scope>NUCLEOTIDE SEQUENCE [LARGE SCALE GENOMIC DNA]</scope>
    <source>
        <strain evidence="3">wild</strain>
    </source>
</reference>
<protein>
    <recommendedName>
        <fullName evidence="4">Reverse transcriptase domain-containing protein</fullName>
    </recommendedName>
</protein>
<keyword evidence="1" id="KW-0812">Transmembrane</keyword>
<dbReference type="AlphaFoldDB" id="A0A6J8AGI7"/>
<feature type="transmembrane region" description="Helical" evidence="1">
    <location>
        <begin position="62"/>
        <end position="81"/>
    </location>
</feature>
<dbReference type="InterPro" id="IPR052055">
    <property type="entry name" value="Hepadnavirus_pol/RT"/>
</dbReference>
<accession>A0A6J8AGI7</accession>
<evidence type="ECO:0008006" key="4">
    <source>
        <dbReference type="Google" id="ProtNLM"/>
    </source>
</evidence>
<evidence type="ECO:0000313" key="3">
    <source>
        <dbReference type="Proteomes" id="UP000507470"/>
    </source>
</evidence>
<evidence type="ECO:0000256" key="1">
    <source>
        <dbReference type="SAM" id="Phobius"/>
    </source>
</evidence>
<gene>
    <name evidence="2" type="ORF">MCOR_7462</name>
</gene>
<dbReference type="Proteomes" id="UP000507470">
    <property type="component" value="Unassembled WGS sequence"/>
</dbReference>
<keyword evidence="1" id="KW-0472">Membrane</keyword>
<keyword evidence="1" id="KW-1133">Transmembrane helix</keyword>
<dbReference type="PANTHER" id="PTHR33050">
    <property type="entry name" value="REVERSE TRANSCRIPTASE DOMAIN-CONTAINING PROTEIN"/>
    <property type="match status" value="1"/>
</dbReference>
<dbReference type="EMBL" id="CACVKT020001364">
    <property type="protein sequence ID" value="CAC5367626.1"/>
    <property type="molecule type" value="Genomic_DNA"/>
</dbReference>
<keyword evidence="3" id="KW-1185">Reference proteome</keyword>
<proteinExistence type="predicted"/>
<dbReference type="PANTHER" id="PTHR33050:SF7">
    <property type="entry name" value="RIBONUCLEASE H"/>
    <property type="match status" value="1"/>
</dbReference>
<evidence type="ECO:0000313" key="2">
    <source>
        <dbReference type="EMBL" id="CAC5367626.1"/>
    </source>
</evidence>
<organism evidence="2 3">
    <name type="scientific">Mytilus coruscus</name>
    <name type="common">Sea mussel</name>
    <dbReference type="NCBI Taxonomy" id="42192"/>
    <lineage>
        <taxon>Eukaryota</taxon>
        <taxon>Metazoa</taxon>
        <taxon>Spiralia</taxon>
        <taxon>Lophotrochozoa</taxon>
        <taxon>Mollusca</taxon>
        <taxon>Bivalvia</taxon>
        <taxon>Autobranchia</taxon>
        <taxon>Pteriomorphia</taxon>
        <taxon>Mytilida</taxon>
        <taxon>Mytiloidea</taxon>
        <taxon>Mytilidae</taxon>
        <taxon>Mytilinae</taxon>
        <taxon>Mytilus</taxon>
    </lineage>
</organism>
<dbReference type="InterPro" id="IPR043502">
    <property type="entry name" value="DNA/RNA_pol_sf"/>
</dbReference>
<dbReference type="OrthoDB" id="6140514at2759"/>
<dbReference type="SUPFAM" id="SSF56672">
    <property type="entry name" value="DNA/RNA polymerases"/>
    <property type="match status" value="1"/>
</dbReference>
<sequence length="225" mass="25784">MVQKLDELGFRINFKKSVLIPSKRIVFFGLIIDTELFKIFLTDEKIDKIISLGKVLLKQKFVTVRCLASFIGLVVHAFNAVSVGPLHYRNMERNKVEALNSCNGDFDSEIFITEESKTEFIWWVNNIKSENGKLIRPIQINFWIETDASLEVALTSAARAQSLSALDLHNISFSQRQGTIVFHIQELLKSTRPGISLPNVVFKRFDKPELCVVKTMIRMFCVQKM</sequence>